<dbReference type="RefSeq" id="XP_014178281.1">
    <property type="nucleotide sequence ID" value="XM_014322806.1"/>
</dbReference>
<reference evidence="1 2" key="1">
    <citation type="journal article" date="2012" name="Eukaryot. Cell">
        <title>Draft genome sequence of CBS 2479, the standard type strain of Trichosporon asahii.</title>
        <authorList>
            <person name="Yang R.Y."/>
            <person name="Li H.T."/>
            <person name="Zhu H."/>
            <person name="Zhou G.P."/>
            <person name="Wang M."/>
            <person name="Wang L."/>
        </authorList>
    </citation>
    <scope>NUCLEOTIDE SEQUENCE [LARGE SCALE GENOMIC DNA]</scope>
    <source>
        <strain evidence="2">ATCC 90039 / CBS 2479 / JCM 2466 / KCTC 7840 / NCYC 2677 / UAMH 7654</strain>
    </source>
</reference>
<gene>
    <name evidence="1" type="ORF">A1Q1_04440</name>
</gene>
<dbReference type="KEGG" id="tasa:A1Q1_04440"/>
<sequence length="187" mass="19554">MPADVTIPNGSVSSATVPSTPITAAGAPVAPSAPPPEIEATLSRLSAYRNVRGVMILARAGGTGSGIIQSTGSVFEGESGRKYAGSLEAVVAATAGAEDELKLMRIRTKRHELIITPGEPISCTDRANLQTRSTPLLFSKIPASDQPWNPTISDMKALLCRNRSEYGPQPLATTFPTEQVTGWAPGL</sequence>
<protein>
    <recommendedName>
        <fullName evidence="3">Roadblock/LAMTOR2 domain-containing protein</fullName>
    </recommendedName>
</protein>
<comment type="caution">
    <text evidence="1">The sequence shown here is derived from an EMBL/GenBank/DDBJ whole genome shotgun (WGS) entry which is preliminary data.</text>
</comment>
<dbReference type="SUPFAM" id="SSF103196">
    <property type="entry name" value="Roadblock/LC7 domain"/>
    <property type="match status" value="1"/>
</dbReference>
<dbReference type="Gene3D" id="3.30.450.30">
    <property type="entry name" value="Dynein light chain 2a, cytoplasmic"/>
    <property type="match status" value="1"/>
</dbReference>
<evidence type="ECO:0000313" key="2">
    <source>
        <dbReference type="Proteomes" id="UP000002748"/>
    </source>
</evidence>
<evidence type="ECO:0000313" key="1">
    <source>
        <dbReference type="EMBL" id="EJT46839.1"/>
    </source>
</evidence>
<dbReference type="EMBL" id="ALBS01000275">
    <property type="protein sequence ID" value="EJT46839.1"/>
    <property type="molecule type" value="Genomic_DNA"/>
</dbReference>
<dbReference type="VEuPathDB" id="FungiDB:A1Q1_04440"/>
<organism evidence="1 2">
    <name type="scientific">Trichosporon asahii var. asahii (strain ATCC 90039 / CBS 2479 / JCM 2466 / KCTC 7840 / NBRC 103889/ NCYC 2677 / UAMH 7654)</name>
    <name type="common">Yeast</name>
    <dbReference type="NCBI Taxonomy" id="1186058"/>
    <lineage>
        <taxon>Eukaryota</taxon>
        <taxon>Fungi</taxon>
        <taxon>Dikarya</taxon>
        <taxon>Basidiomycota</taxon>
        <taxon>Agaricomycotina</taxon>
        <taxon>Tremellomycetes</taxon>
        <taxon>Trichosporonales</taxon>
        <taxon>Trichosporonaceae</taxon>
        <taxon>Trichosporon</taxon>
    </lineage>
</organism>
<evidence type="ECO:0008006" key="3">
    <source>
        <dbReference type="Google" id="ProtNLM"/>
    </source>
</evidence>
<accession>J6EQR6</accession>
<name>J6EQR6_TRIAS</name>
<dbReference type="GeneID" id="25987953"/>
<dbReference type="OrthoDB" id="9985637at2759"/>
<dbReference type="AlphaFoldDB" id="J6EQR6"/>
<proteinExistence type="predicted"/>
<dbReference type="Proteomes" id="UP000002748">
    <property type="component" value="Unassembled WGS sequence"/>
</dbReference>
<dbReference type="HOGENOM" id="CLU_1448692_0_0_1"/>